<dbReference type="SUPFAM" id="SSF103084">
    <property type="entry name" value="Holliday junction resolvase RusA"/>
    <property type="match status" value="1"/>
</dbReference>
<proteinExistence type="predicted"/>
<organism evidence="1 2">
    <name type="scientific">Eupransor demetentiae</name>
    <dbReference type="NCBI Taxonomy" id="3109584"/>
    <lineage>
        <taxon>Bacteria</taxon>
        <taxon>Bacillati</taxon>
        <taxon>Bacillota</taxon>
        <taxon>Bacilli</taxon>
        <taxon>Lactobacillales</taxon>
        <taxon>Lactobacillaceae</taxon>
        <taxon>Eupransor</taxon>
    </lineage>
</organism>
<protein>
    <submittedName>
        <fullName evidence="1">Holliday junction resolvase RusA (Prophage-encoded endonuclease) (RusA)</fullName>
    </submittedName>
</protein>
<dbReference type="Proteomes" id="UP001314241">
    <property type="component" value="Unassembled WGS sequence"/>
</dbReference>
<sequence length="137" mass="16271">MITLDPEIFRNYTMNKYINLERRNRYAASSAKKKMTNYVAYEVIAAMKRGVQFDWPCDLVFDWHLKDKRIDPDNWAFCQKYIFDGMQKAELNGRVFLENDNMAHITSITHRFQVDKDNPRLEIYEQKGKDGACIYGL</sequence>
<keyword evidence="1" id="KW-0378">Hydrolase</keyword>
<name>A0ABP0ESI0_9LACO</name>
<keyword evidence="1" id="KW-0255">Endonuclease</keyword>
<evidence type="ECO:0000313" key="2">
    <source>
        <dbReference type="Proteomes" id="UP001314241"/>
    </source>
</evidence>
<gene>
    <name evidence="1" type="ORF">R54876_GBNLAHCA_00697</name>
</gene>
<accession>A0ABP0ESI0</accession>
<dbReference type="InterPro" id="IPR036614">
    <property type="entry name" value="RusA-like_sf"/>
</dbReference>
<reference evidence="1 2" key="1">
    <citation type="submission" date="2024-01" db="EMBL/GenBank/DDBJ databases">
        <authorList>
            <person name="Botero Cardona J."/>
        </authorList>
    </citation>
    <scope>NUCLEOTIDE SEQUENCE [LARGE SCALE GENOMIC DNA]</scope>
    <source>
        <strain evidence="1 2">LMG 33000</strain>
    </source>
</reference>
<evidence type="ECO:0000313" key="1">
    <source>
        <dbReference type="EMBL" id="CAK8054136.1"/>
    </source>
</evidence>
<keyword evidence="1" id="KW-0540">Nuclease</keyword>
<dbReference type="Gene3D" id="3.30.1330.70">
    <property type="entry name" value="Holliday junction resolvase RusA"/>
    <property type="match status" value="1"/>
</dbReference>
<comment type="caution">
    <text evidence="1">The sequence shown here is derived from an EMBL/GenBank/DDBJ whole genome shotgun (WGS) entry which is preliminary data.</text>
</comment>
<dbReference type="GO" id="GO:0004519">
    <property type="term" value="F:endonuclease activity"/>
    <property type="evidence" value="ECO:0007669"/>
    <property type="project" value="UniProtKB-KW"/>
</dbReference>
<keyword evidence="2" id="KW-1185">Reference proteome</keyword>
<dbReference type="EMBL" id="CAWVOH010000001">
    <property type="protein sequence ID" value="CAK8054136.1"/>
    <property type="molecule type" value="Genomic_DNA"/>
</dbReference>